<dbReference type="InterPro" id="IPR020894">
    <property type="entry name" value="Cadherin_CS"/>
</dbReference>
<feature type="domain" description="Cadherin" evidence="11">
    <location>
        <begin position="266"/>
        <end position="381"/>
    </location>
</feature>
<feature type="domain" description="Cadherin" evidence="11">
    <location>
        <begin position="1063"/>
        <end position="1171"/>
    </location>
</feature>
<dbReference type="Pfam" id="PF00028">
    <property type="entry name" value="Cadherin"/>
    <property type="match status" value="8"/>
</dbReference>
<keyword evidence="5" id="KW-0130">Cell adhesion</keyword>
<dbReference type="PRINTS" id="PR00205">
    <property type="entry name" value="CADHERIN"/>
</dbReference>
<dbReference type="InterPro" id="IPR002126">
    <property type="entry name" value="Cadherin-like_dom"/>
</dbReference>
<evidence type="ECO:0000256" key="9">
    <source>
        <dbReference type="PROSITE-ProRule" id="PRU00043"/>
    </source>
</evidence>
<feature type="domain" description="Cadherin" evidence="11">
    <location>
        <begin position="837"/>
        <end position="958"/>
    </location>
</feature>
<keyword evidence="6" id="KW-1133">Transmembrane helix</keyword>
<feature type="domain" description="Cadherin" evidence="11">
    <location>
        <begin position="1389"/>
        <end position="1506"/>
    </location>
</feature>
<feature type="chain" id="PRO_5045111374" evidence="10">
    <location>
        <begin position="20"/>
        <end position="1753"/>
    </location>
</feature>
<feature type="domain" description="Cadherin" evidence="11">
    <location>
        <begin position="725"/>
        <end position="836"/>
    </location>
</feature>
<dbReference type="SUPFAM" id="SSF49313">
    <property type="entry name" value="Cadherin-like"/>
    <property type="match status" value="14"/>
</dbReference>
<evidence type="ECO:0000313" key="13">
    <source>
        <dbReference type="Proteomes" id="UP001164746"/>
    </source>
</evidence>
<evidence type="ECO:0000256" key="10">
    <source>
        <dbReference type="SAM" id="SignalP"/>
    </source>
</evidence>
<protein>
    <submittedName>
        <fullName evidence="12">CAD23-like protein</fullName>
    </submittedName>
</protein>
<dbReference type="PANTHER" id="PTHR24026">
    <property type="entry name" value="FAT ATYPICAL CADHERIN-RELATED"/>
    <property type="match status" value="1"/>
</dbReference>
<feature type="domain" description="Cadherin" evidence="11">
    <location>
        <begin position="960"/>
        <end position="1062"/>
    </location>
</feature>
<reference evidence="12" key="1">
    <citation type="submission" date="2022-11" db="EMBL/GenBank/DDBJ databases">
        <title>Centuries of genome instability and evolution in soft-shell clam transmissible cancer (bioRxiv).</title>
        <authorList>
            <person name="Hart S.F.M."/>
            <person name="Yonemitsu M.A."/>
            <person name="Giersch R.M."/>
            <person name="Beal B.F."/>
            <person name="Arriagada G."/>
            <person name="Davis B.W."/>
            <person name="Ostrander E.A."/>
            <person name="Goff S.P."/>
            <person name="Metzger M.J."/>
        </authorList>
    </citation>
    <scope>NUCLEOTIDE SEQUENCE</scope>
    <source>
        <strain evidence="12">MELC-2E11</strain>
        <tissue evidence="12">Siphon/mantle</tissue>
    </source>
</reference>
<evidence type="ECO:0000256" key="4">
    <source>
        <dbReference type="ARBA" id="ARBA00022837"/>
    </source>
</evidence>
<accession>A0ABY7DGJ8</accession>
<feature type="domain" description="Cadherin" evidence="11">
    <location>
        <begin position="609"/>
        <end position="724"/>
    </location>
</feature>
<keyword evidence="8" id="KW-0325">Glycoprotein</keyword>
<gene>
    <name evidence="12" type="ORF">MAR_027893</name>
</gene>
<sequence>MRIFFFVILEFSLLTGSESAVPLFNFPSSTVTVYEDIAVGSVVTRFSATDEDSNDHLVFQLANSYTLEHFNISITHGEGTNNVTAEVLTKAKLDCDPPNKITEQVKLRVLDNTGNTIVQGFTLYLTDVNDNEPVFQEPPYTWFIDEYVNGSSNQEFKFAVKDNDYQPFENGVQSIRCGIQPNTQSNSVSIEYMETFGIKPLPEYDIKTHSALCTVSVKEPARLDFETNTYYSFKLNATDRNGNGSTSITDLVIRIRDIQDTPPFFTSLSYRKTIQENVEPNTVVEIVTAIDGDRGIPNAVNYTLQDGPCSSLFQISDTGNITTREKIDRDEGEVATEDGTCVLKVMAVEIDKNISAQFGNTNSSVDVTISISDVNDNIPKFSKEVYHASIDENMPQNVPITMMPIDDEILVTDLDQGDNSLMQFSLFYENDTESFDFSVTPNNIQRNGTIFVRVNNSAFLDYEERHSVIIKVKATETANSSHTSTTLLNITINDMNDNNPQFLNSSYDFAIQENPENGSEVGNVTATDKDSEKFNIIKYTLAGGDNRFSIDETTGVLKTFCRTNCNIEFDRERIDTFYLTVTASDNGGRINSTSVKVTLTDDNDNAPKFLRNYIVYLKENDNSHTRYNGTSLVTVEAEDADEKGNNNSKIGYHIVEKYDLTNLNISINETSGAIYLNDPIDYEMIENDDGIVTIVVEAWDGGNQSGRVNVTIYVEDENDNKPKFNDTMISGIVDEDAESNITYRMHVGYVFAKDEDGTDRNSRIQYFIYSGAMDDFVVNTTTGEVTVQIGTKLLDRETMPQYNITIIAIDTGSPPLTGTTVFNVTVDDVNDEKPKFRNNSYDVSILENKTYMTFFITCEAVDLDDDHSLNYSIIEIRGVNENGQNVEKKLIEDYFAIHSKNGSVYVKSEDSLPDREVAGVIELTIQVQDVNAVHNLPQTATALLRITLKDVNDNDPEFSTENEYNVSIPENAANMTILTTIRATDRDLNRSMSYTILNDMMPGAAFYINDNGEIRKIHELDREQNENVTLQVQATDDGIPPRSSTAGIHVTITDFNDNPPVFKKEKYATSIDENEFEGTIVITMNATDEDAGPNANITYSISSGADGDFDINSTTGEIFVVNNSSLDREKKEQYVLDVEAQDNPERNDDRKFATQKVTITINDLNDNAPTFTRSIFNGTIREDADSGTNVLTIIADDDDKPRTNNSQIYYSFGNDTEPAGLFKIGSDSGVVSVNTSLKGYAGEHYLLVTASDFGEPSLQNSTTVVINVRDVNLNRPIISNIPENNTVKIYECSKVGYEVYKFNYTDADKGQNANATFNITEENEGTTLQTFQMRPNGSLILSQSIADKHITQYTFFVQATDNGSPVLSSDMHKITIYVMDVNNNMPYFTKNTTTLSVNENSPAGTVVGTVTAIDDDRDSMPCYEIKESEMENYFKIGRINGTIVTNTTIDAETNKTLTVKVTVQDCSTALNASTACGDDADINSSIRPDQIVQININDENDNPPIFPNKKITVGMRRITEVGTPLALSLKTDNYVTDKDYSEINAVNAWIFKTGGTMTVSNSLTGKVNPLSGTNKCEDGKNHVFCVSSNGSVVNNKYFSEDMSGYFILPVVVSDKAGNDTAEIMVSLVKIYLIGDSQIMKMVVFGSKEEVALKKNDILSQNSIDSNAVGERGDGPIYDKMEEKGMTLDMFNEDKQVFETNEHYLEAALRLHDLHNMKDKPDNTSTEGIFSPADVEKFEFENNANLEGLESSEI</sequence>
<evidence type="ECO:0000259" key="11">
    <source>
        <dbReference type="PROSITE" id="PS50268"/>
    </source>
</evidence>
<keyword evidence="10" id="KW-0732">Signal</keyword>
<dbReference type="EMBL" id="CP111013">
    <property type="protein sequence ID" value="WAQ95203.1"/>
    <property type="molecule type" value="Genomic_DNA"/>
</dbReference>
<dbReference type="PROSITE" id="PS50268">
    <property type="entry name" value="CADHERIN_2"/>
    <property type="match status" value="13"/>
</dbReference>
<dbReference type="SMART" id="SM00112">
    <property type="entry name" value="CA"/>
    <property type="match status" value="13"/>
</dbReference>
<evidence type="ECO:0000313" key="12">
    <source>
        <dbReference type="EMBL" id="WAQ95203.1"/>
    </source>
</evidence>
<comment type="subcellular location">
    <subcellularLocation>
        <location evidence="1">Membrane</location>
    </subcellularLocation>
</comment>
<evidence type="ECO:0000256" key="8">
    <source>
        <dbReference type="ARBA" id="ARBA00023180"/>
    </source>
</evidence>
<keyword evidence="3" id="KW-0677">Repeat</keyword>
<feature type="domain" description="Cadherin" evidence="11">
    <location>
        <begin position="503"/>
        <end position="609"/>
    </location>
</feature>
<evidence type="ECO:0000256" key="3">
    <source>
        <dbReference type="ARBA" id="ARBA00022737"/>
    </source>
</evidence>
<dbReference type="Proteomes" id="UP001164746">
    <property type="component" value="Chromosome 2"/>
</dbReference>
<keyword evidence="7" id="KW-0472">Membrane</keyword>
<name>A0ABY7DGJ8_MYAAR</name>
<dbReference type="InterPro" id="IPR015919">
    <property type="entry name" value="Cadherin-like_sf"/>
</dbReference>
<feature type="signal peptide" evidence="10">
    <location>
        <begin position="1"/>
        <end position="19"/>
    </location>
</feature>
<evidence type="ECO:0000256" key="2">
    <source>
        <dbReference type="ARBA" id="ARBA00022692"/>
    </source>
</evidence>
<dbReference type="PANTHER" id="PTHR24026:SF136">
    <property type="entry name" value="PROTOCADHERIN-23"/>
    <property type="match status" value="1"/>
</dbReference>
<evidence type="ECO:0000256" key="1">
    <source>
        <dbReference type="ARBA" id="ARBA00004370"/>
    </source>
</evidence>
<evidence type="ECO:0000256" key="7">
    <source>
        <dbReference type="ARBA" id="ARBA00023136"/>
    </source>
</evidence>
<proteinExistence type="predicted"/>
<feature type="domain" description="Cadherin" evidence="11">
    <location>
        <begin position="136"/>
        <end position="265"/>
    </location>
</feature>
<dbReference type="CDD" id="cd11304">
    <property type="entry name" value="Cadherin_repeat"/>
    <property type="match status" value="13"/>
</dbReference>
<keyword evidence="13" id="KW-1185">Reference proteome</keyword>
<feature type="domain" description="Cadherin" evidence="11">
    <location>
        <begin position="25"/>
        <end position="135"/>
    </location>
</feature>
<dbReference type="PROSITE" id="PS00232">
    <property type="entry name" value="CADHERIN_1"/>
    <property type="match status" value="7"/>
</dbReference>
<keyword evidence="2" id="KW-0812">Transmembrane</keyword>
<feature type="domain" description="Cadherin" evidence="11">
    <location>
        <begin position="1281"/>
        <end position="1388"/>
    </location>
</feature>
<evidence type="ECO:0000256" key="6">
    <source>
        <dbReference type="ARBA" id="ARBA00022989"/>
    </source>
</evidence>
<feature type="domain" description="Cadherin" evidence="11">
    <location>
        <begin position="1172"/>
        <end position="1278"/>
    </location>
</feature>
<feature type="domain" description="Cadherin" evidence="11">
    <location>
        <begin position="382"/>
        <end position="502"/>
    </location>
</feature>
<evidence type="ECO:0000256" key="5">
    <source>
        <dbReference type="ARBA" id="ARBA00022889"/>
    </source>
</evidence>
<keyword evidence="4 9" id="KW-0106">Calcium</keyword>
<organism evidence="12 13">
    <name type="scientific">Mya arenaria</name>
    <name type="common">Soft-shell clam</name>
    <dbReference type="NCBI Taxonomy" id="6604"/>
    <lineage>
        <taxon>Eukaryota</taxon>
        <taxon>Metazoa</taxon>
        <taxon>Spiralia</taxon>
        <taxon>Lophotrochozoa</taxon>
        <taxon>Mollusca</taxon>
        <taxon>Bivalvia</taxon>
        <taxon>Autobranchia</taxon>
        <taxon>Heteroconchia</taxon>
        <taxon>Euheterodonta</taxon>
        <taxon>Imparidentia</taxon>
        <taxon>Neoheterodontei</taxon>
        <taxon>Myida</taxon>
        <taxon>Myoidea</taxon>
        <taxon>Myidae</taxon>
        <taxon>Mya</taxon>
    </lineage>
</organism>
<dbReference type="Gene3D" id="2.60.40.60">
    <property type="entry name" value="Cadherins"/>
    <property type="match status" value="14"/>
</dbReference>